<evidence type="ECO:0000313" key="2">
    <source>
        <dbReference type="Proteomes" id="UP000736787"/>
    </source>
</evidence>
<proteinExistence type="predicted"/>
<organism evidence="1 2">
    <name type="scientific">Phytophthora cactorum</name>
    <dbReference type="NCBI Taxonomy" id="29920"/>
    <lineage>
        <taxon>Eukaryota</taxon>
        <taxon>Sar</taxon>
        <taxon>Stramenopiles</taxon>
        <taxon>Oomycota</taxon>
        <taxon>Peronosporomycetes</taxon>
        <taxon>Peronosporales</taxon>
        <taxon>Peronosporaceae</taxon>
        <taxon>Phytophthora</taxon>
    </lineage>
</organism>
<dbReference type="EMBL" id="RCMK01001451">
    <property type="protein sequence ID" value="KAG2894027.1"/>
    <property type="molecule type" value="Genomic_DNA"/>
</dbReference>
<accession>A0A8T1JQ99</accession>
<dbReference type="AlphaFoldDB" id="A0A8T1JQ99"/>
<protein>
    <submittedName>
        <fullName evidence="1">Uncharacterized protein</fullName>
    </submittedName>
</protein>
<reference evidence="1" key="1">
    <citation type="submission" date="2018-10" db="EMBL/GenBank/DDBJ databases">
        <title>Effector identification in a new, highly contiguous assembly of the strawberry crown rot pathogen Phytophthora cactorum.</title>
        <authorList>
            <person name="Armitage A.D."/>
            <person name="Nellist C.F."/>
            <person name="Bates H."/>
            <person name="Vickerstaff R.J."/>
            <person name="Harrison R.J."/>
        </authorList>
    </citation>
    <scope>NUCLEOTIDE SEQUENCE</scope>
    <source>
        <strain evidence="1">4040</strain>
    </source>
</reference>
<evidence type="ECO:0000313" key="1">
    <source>
        <dbReference type="EMBL" id="KAG2894027.1"/>
    </source>
</evidence>
<gene>
    <name evidence="1" type="ORF">PC117_g23598</name>
</gene>
<name>A0A8T1JQ99_9STRA</name>
<comment type="caution">
    <text evidence="1">The sequence shown here is derived from an EMBL/GenBank/DDBJ whole genome shotgun (WGS) entry which is preliminary data.</text>
</comment>
<feature type="non-terminal residue" evidence="1">
    <location>
        <position position="1"/>
    </location>
</feature>
<dbReference type="Proteomes" id="UP000736787">
    <property type="component" value="Unassembled WGS sequence"/>
</dbReference>
<sequence length="40" mass="4427">LPQKRLEVASTFLNRVASLSHRVHILLRDPGPRCSLFAAG</sequence>